<dbReference type="AlphaFoldDB" id="A0A0F9KWG2"/>
<evidence type="ECO:0000313" key="2">
    <source>
        <dbReference type="EMBL" id="KKM79136.1"/>
    </source>
</evidence>
<dbReference type="EMBL" id="LAZR01008380">
    <property type="protein sequence ID" value="KKM79136.1"/>
    <property type="molecule type" value="Genomic_DNA"/>
</dbReference>
<name>A0A0F9KWG2_9ZZZZ</name>
<evidence type="ECO:0000256" key="1">
    <source>
        <dbReference type="SAM" id="MobiDB-lite"/>
    </source>
</evidence>
<gene>
    <name evidence="2" type="ORF">LCGC14_1352980</name>
</gene>
<comment type="caution">
    <text evidence="2">The sequence shown here is derived from an EMBL/GenBank/DDBJ whole genome shotgun (WGS) entry which is preliminary data.</text>
</comment>
<organism evidence="2">
    <name type="scientific">marine sediment metagenome</name>
    <dbReference type="NCBI Taxonomy" id="412755"/>
    <lineage>
        <taxon>unclassified sequences</taxon>
        <taxon>metagenomes</taxon>
        <taxon>ecological metagenomes</taxon>
    </lineage>
</organism>
<accession>A0A0F9KWG2</accession>
<protein>
    <submittedName>
        <fullName evidence="2">Uncharacterized protein</fullName>
    </submittedName>
</protein>
<sequence>MTNNEDEEKDMVFKKMKLTDNDKEEIKKQIEKDIEEEKNQSIFQKLRDTSQWSEKKTQ</sequence>
<proteinExistence type="predicted"/>
<feature type="region of interest" description="Disordered" evidence="1">
    <location>
        <begin position="36"/>
        <end position="58"/>
    </location>
</feature>
<reference evidence="2" key="1">
    <citation type="journal article" date="2015" name="Nature">
        <title>Complex archaea that bridge the gap between prokaryotes and eukaryotes.</title>
        <authorList>
            <person name="Spang A."/>
            <person name="Saw J.H."/>
            <person name="Jorgensen S.L."/>
            <person name="Zaremba-Niedzwiedzka K."/>
            <person name="Martijn J."/>
            <person name="Lind A.E."/>
            <person name="van Eijk R."/>
            <person name="Schleper C."/>
            <person name="Guy L."/>
            <person name="Ettema T.J."/>
        </authorList>
    </citation>
    <scope>NUCLEOTIDE SEQUENCE</scope>
</reference>